<keyword evidence="3" id="KW-0347">Helicase</keyword>
<evidence type="ECO:0000256" key="3">
    <source>
        <dbReference type="ARBA" id="ARBA00022806"/>
    </source>
</evidence>
<dbReference type="EMBL" id="JAKRKC020000001">
    <property type="protein sequence ID" value="MCK2214773.1"/>
    <property type="molecule type" value="Genomic_DNA"/>
</dbReference>
<evidence type="ECO:0000256" key="6">
    <source>
        <dbReference type="SAM" id="MobiDB-lite"/>
    </source>
</evidence>
<gene>
    <name evidence="9" type="ORF">MF672_013360</name>
</gene>
<dbReference type="Pfam" id="PF22590">
    <property type="entry name" value="Cas3-like_C_2"/>
    <property type="match status" value="1"/>
</dbReference>
<evidence type="ECO:0000313" key="9">
    <source>
        <dbReference type="EMBL" id="MCK2214773.1"/>
    </source>
</evidence>
<evidence type="ECO:0000256" key="4">
    <source>
        <dbReference type="ARBA" id="ARBA00022840"/>
    </source>
</evidence>
<name>A0ABT0FRH0_9ACTN</name>
<evidence type="ECO:0000256" key="2">
    <source>
        <dbReference type="ARBA" id="ARBA00022801"/>
    </source>
</evidence>
<evidence type="ECO:0008006" key="11">
    <source>
        <dbReference type="Google" id="ProtNLM"/>
    </source>
</evidence>
<evidence type="ECO:0000313" key="10">
    <source>
        <dbReference type="Proteomes" id="UP001317259"/>
    </source>
</evidence>
<reference evidence="9 10" key="1">
    <citation type="submission" date="2022-04" db="EMBL/GenBank/DDBJ databases">
        <title>Genome draft of Actinomadura sp. ATCC 31491.</title>
        <authorList>
            <person name="Shi X."/>
            <person name="Du Y."/>
        </authorList>
    </citation>
    <scope>NUCLEOTIDE SEQUENCE [LARGE SCALE GENOMIC DNA]</scope>
    <source>
        <strain evidence="9 10">ATCC 31491</strain>
    </source>
</reference>
<evidence type="ECO:0000259" key="7">
    <source>
        <dbReference type="Pfam" id="PF18395"/>
    </source>
</evidence>
<dbReference type="InterPro" id="IPR054712">
    <property type="entry name" value="Cas3-like_dom"/>
</dbReference>
<dbReference type="Pfam" id="PF18395">
    <property type="entry name" value="Cas3_C"/>
    <property type="match status" value="1"/>
</dbReference>
<protein>
    <recommendedName>
        <fullName evidence="11">CRISPR-associated helicase Cas3</fullName>
    </recommendedName>
</protein>
<comment type="caution">
    <text evidence="9">The sequence shown here is derived from an EMBL/GenBank/DDBJ whole genome shotgun (WGS) entry which is preliminary data.</text>
</comment>
<dbReference type="SUPFAM" id="SSF52540">
    <property type="entry name" value="P-loop containing nucleoside triphosphate hydrolases"/>
    <property type="match status" value="1"/>
</dbReference>
<organism evidence="9 10">
    <name type="scientific">Actinomadura luzonensis</name>
    <dbReference type="NCBI Taxonomy" id="2805427"/>
    <lineage>
        <taxon>Bacteria</taxon>
        <taxon>Bacillati</taxon>
        <taxon>Actinomycetota</taxon>
        <taxon>Actinomycetes</taxon>
        <taxon>Streptosporangiales</taxon>
        <taxon>Thermomonosporaceae</taxon>
        <taxon>Actinomadura</taxon>
    </lineage>
</organism>
<feature type="domain" description="CRISPR-associated nuclease/helicase Cas3" evidence="8">
    <location>
        <begin position="5"/>
        <end position="57"/>
    </location>
</feature>
<evidence type="ECO:0000259" key="8">
    <source>
        <dbReference type="Pfam" id="PF22590"/>
    </source>
</evidence>
<dbReference type="Proteomes" id="UP001317259">
    <property type="component" value="Unassembled WGS sequence"/>
</dbReference>
<accession>A0ABT0FRH0</accession>
<sequence>MRWFGKDAQDARPTAAILVATQVIEQSLDLDFDLVISDLAPMAMLLQRAGRCQRHKQYDKWRPSWAVDREEHEADVQLRPRMTLVVLTPVDESGALQIPRSWPFVYPAALLRRTWSALTALSAGQVAIPDDVQKLVDQVYDEGFGDAASAPREEDLARLADEQTKDLYAKMAAIPVPSAVDDLSQLTGDDFVTEYSTRLGADSGRVVCCTTGAEGQLMLGDRPLPVKPNGRKGNRTWFTKDQVRQVLLHAIPVPGNWLRGRSESDATPESWSDSAHLRDLVVVRLTDPQSSGALGEREVWLSPELGLSEFSSDDRDATTDNAPSLEHDEP</sequence>
<keyword evidence="5" id="KW-0051">Antiviral defense</keyword>
<dbReference type="InterPro" id="IPR041372">
    <property type="entry name" value="Cas3_C"/>
</dbReference>
<evidence type="ECO:0000256" key="1">
    <source>
        <dbReference type="ARBA" id="ARBA00022741"/>
    </source>
</evidence>
<feature type="domain" description="Cas3 C-terminal" evidence="7">
    <location>
        <begin position="198"/>
        <end position="307"/>
    </location>
</feature>
<evidence type="ECO:0000256" key="5">
    <source>
        <dbReference type="ARBA" id="ARBA00023118"/>
    </source>
</evidence>
<keyword evidence="4" id="KW-0067">ATP-binding</keyword>
<dbReference type="Gene3D" id="3.40.50.300">
    <property type="entry name" value="P-loop containing nucleotide triphosphate hydrolases"/>
    <property type="match status" value="1"/>
</dbReference>
<keyword evidence="1" id="KW-0547">Nucleotide-binding</keyword>
<feature type="region of interest" description="Disordered" evidence="6">
    <location>
        <begin position="305"/>
        <end position="330"/>
    </location>
</feature>
<proteinExistence type="predicted"/>
<keyword evidence="10" id="KW-1185">Reference proteome</keyword>
<dbReference type="InterPro" id="IPR027417">
    <property type="entry name" value="P-loop_NTPase"/>
</dbReference>
<keyword evidence="2" id="KW-0378">Hydrolase</keyword>